<name>A0A7X1DSD5_9LIST</name>
<gene>
    <name evidence="2" type="primary">cas5</name>
    <name evidence="2" type="ORF">HBP98_16820</name>
</gene>
<evidence type="ECO:0000256" key="1">
    <source>
        <dbReference type="ARBA" id="ARBA00023118"/>
    </source>
</evidence>
<dbReference type="EMBL" id="JAARMV010000008">
    <property type="protein sequence ID" value="MBC2373676.1"/>
    <property type="molecule type" value="Genomic_DNA"/>
</dbReference>
<proteinExistence type="predicted"/>
<dbReference type="NCBIfam" id="TIGR02593">
    <property type="entry name" value="CRISPR_cas5"/>
    <property type="match status" value="1"/>
</dbReference>
<dbReference type="InterPro" id="IPR013422">
    <property type="entry name" value="CRISPR-assoc_prot_Cas5_N"/>
</dbReference>
<evidence type="ECO:0000313" key="3">
    <source>
        <dbReference type="Proteomes" id="UP000546244"/>
    </source>
</evidence>
<keyword evidence="1" id="KW-0051">Antiviral defense</keyword>
<reference evidence="2 3" key="1">
    <citation type="submission" date="2020-03" db="EMBL/GenBank/DDBJ databases">
        <title>Soil Listeria distribution.</title>
        <authorList>
            <person name="Liao J."/>
            <person name="Wiedmann M."/>
        </authorList>
    </citation>
    <scope>NUCLEOTIDE SEQUENCE [LARGE SCALE GENOMIC DNA]</scope>
    <source>
        <strain evidence="2 3">FSL L7-1850</strain>
    </source>
</reference>
<dbReference type="RefSeq" id="WP_185620045.1">
    <property type="nucleotide sequence ID" value="NZ_JAARMV010000008.1"/>
</dbReference>
<dbReference type="GO" id="GO:0043571">
    <property type="term" value="P:maintenance of CRISPR repeat elements"/>
    <property type="evidence" value="ECO:0007669"/>
    <property type="project" value="InterPro"/>
</dbReference>
<accession>A0A7X1DSD5</accession>
<dbReference type="GO" id="GO:0051607">
    <property type="term" value="P:defense response to virus"/>
    <property type="evidence" value="ECO:0007669"/>
    <property type="project" value="UniProtKB-KW"/>
</dbReference>
<dbReference type="Proteomes" id="UP000546244">
    <property type="component" value="Unassembled WGS sequence"/>
</dbReference>
<dbReference type="InterPro" id="IPR021124">
    <property type="entry name" value="CRISPR-assoc_prot_Cas5"/>
</dbReference>
<dbReference type="Pfam" id="PF09704">
    <property type="entry name" value="Cas_Cas5d"/>
    <property type="match status" value="1"/>
</dbReference>
<protein>
    <submittedName>
        <fullName evidence="2">CRISPR-associated protein Cas5</fullName>
    </submittedName>
</protein>
<evidence type="ECO:0000313" key="2">
    <source>
        <dbReference type="EMBL" id="MBC2373676.1"/>
    </source>
</evidence>
<dbReference type="AlphaFoldDB" id="A0A7X1DSD5"/>
<organism evidence="2 3">
    <name type="scientific">Listeria booriae</name>
    <dbReference type="NCBI Taxonomy" id="1552123"/>
    <lineage>
        <taxon>Bacteria</taxon>
        <taxon>Bacillati</taxon>
        <taxon>Bacillota</taxon>
        <taxon>Bacilli</taxon>
        <taxon>Bacillales</taxon>
        <taxon>Listeriaceae</taxon>
        <taxon>Listeria</taxon>
    </lineage>
</organism>
<comment type="caution">
    <text evidence="2">The sequence shown here is derived from an EMBL/GenBank/DDBJ whole genome shotgun (WGS) entry which is preliminary data.</text>
</comment>
<sequence length="238" mass="26755">MKAVKIKINQDSANYKVPHSFQKKESYPLPPFSTVIGMVHVAAGFKEYHPMQVSIAGTSFSSVDDIYNRYEFSNGVKFDPKRHQMKAWSPTRKKYVGITRGIASINLLTDIDLTLHIIPDKSDELETIFEALNNPTQFLSLGRHEDIIRIENVSIVELCEVTLEVEHDAKQAIWSPIENGFGGTTYNLNKNYILINVGAGVVHREFFKKLVAYVGVGFTFPVGTKLLFDSDGDIVFPV</sequence>